<dbReference type="Proteomes" id="UP001367508">
    <property type="component" value="Unassembled WGS sequence"/>
</dbReference>
<comment type="caution">
    <text evidence="2">The sequence shown here is derived from an EMBL/GenBank/DDBJ whole genome shotgun (WGS) entry which is preliminary data.</text>
</comment>
<feature type="region of interest" description="Disordered" evidence="1">
    <location>
        <begin position="794"/>
        <end position="816"/>
    </location>
</feature>
<feature type="region of interest" description="Disordered" evidence="1">
    <location>
        <begin position="406"/>
        <end position="441"/>
    </location>
</feature>
<dbReference type="AlphaFoldDB" id="A0AAN9M9Z7"/>
<reference evidence="2 3" key="1">
    <citation type="submission" date="2024-01" db="EMBL/GenBank/DDBJ databases">
        <title>The genomes of 5 underutilized Papilionoideae crops provide insights into root nodulation and disease resistanc.</title>
        <authorList>
            <person name="Jiang F."/>
        </authorList>
    </citation>
    <scope>NUCLEOTIDE SEQUENCE [LARGE SCALE GENOMIC DNA]</scope>
    <source>
        <strain evidence="2">LVBAO_FW01</strain>
        <tissue evidence="2">Leaves</tissue>
    </source>
</reference>
<sequence length="1034" mass="118851">MCIFLECKLLSSVKTSVTMDDRCSNYSKMKPQQKSNYMLRVEDVQRASLMKNDFKNIFLGNPPLCPGSSFGEPMCLVSEQLLQLKSNPFFSKTHHQDLGFSKLRYGYALTTKAPFSHPQVKLMDKIRGPGEVINLVVCVDVVILYSANVDKDQFVKMGKSCCKATTACSQLVYVYKEGKQKIILYVTAFMHFQKYVLNLVLLLAKMVKALGIEKRMSNRGCRGQERKTNLIVMGEKEVSILDRIGCDNKSDADSIMYPVYFGVSCAFFALQVLSEPHVEVEKWSKIRDTMLQGSAQLLGLIVWKVQKEMPNEGDSRLRSAEREIENLKRIRHEDAKANEKVVGIFAAQEQSWLNERRKLRQQIGALLNELRVFEKNKDAAISELNQKLKEMEALVELRDKEIEQEGQKRKELEEKLNKAERDAEELRESARREAQEHSSDLRKHKTAFIELVSNQRQLEAELGRAVKQVEATKHELVSVMEKKEESDLMAQKLSVEIAKFHKDLEQKDKILSAMLRKSKLDTAEKQMLLKEVKLSKARRKHAEQETEKWKAVSEGKHDRHSLKSMLVNLSSRMDVFPGGRGMQPSSTGSSHIANEPDQFSPFSDHFLQQRNEDLSIPANAKRLEDWMRAEAERYATLIEQRHHLELDAFAEQMRLKDEKLEAFRWQLLRTELETKQLQSHMEGLVKDVTQLRHDKMRLKTLLLEREDELTSLKEQFATKLRPLTCFRNNSNLPPQSSEVAQDAVWSRVKVVKRKPGEKEHEMMETLVEEDCEKEVQCLPHDQFNNANLQVQSPENEIEEEKNVAREDSPTPMQNQSPNQVEVEAVEKMASSSQPFSKTKQSSWKMDLHALGVSYKIKRLKQQLILVERLTGSQANDEQVEITEDAKVGLKAYLSLTSLLNKQLGRYQSLQEKTDDLCKRMHGNDLYANRGDMNAARTKEKTSTLEHFLEETFQLQRYIVATGQKLMEIQSKIVSGFVGVAEEMQKSAGIDMKRFADSIRNLFQEVQRGLEVRTARIIGDLEGTLAREGMICLRR</sequence>
<gene>
    <name evidence="2" type="ORF">VNO77_10085</name>
</gene>
<evidence type="ECO:0000256" key="1">
    <source>
        <dbReference type="SAM" id="MobiDB-lite"/>
    </source>
</evidence>
<proteinExistence type="predicted"/>
<dbReference type="PANTHER" id="PTHR47747:SF2">
    <property type="entry name" value="RIBONUCLEASE P PROTEIN SUBUNIT P38-LIKE PROTEIN"/>
    <property type="match status" value="1"/>
</dbReference>
<dbReference type="PANTHER" id="PTHR47747">
    <property type="entry name" value="RIBONUCLEASE P PROTEIN SUBUNIT P38-LIKE PROTEIN"/>
    <property type="match status" value="1"/>
</dbReference>
<evidence type="ECO:0000313" key="2">
    <source>
        <dbReference type="EMBL" id="KAK7350980.1"/>
    </source>
</evidence>
<protein>
    <submittedName>
        <fullName evidence="2">Uncharacterized protein</fullName>
    </submittedName>
</protein>
<accession>A0AAN9M9Z7</accession>
<organism evidence="2 3">
    <name type="scientific">Canavalia gladiata</name>
    <name type="common">Sword bean</name>
    <name type="synonym">Dolichos gladiatus</name>
    <dbReference type="NCBI Taxonomy" id="3824"/>
    <lineage>
        <taxon>Eukaryota</taxon>
        <taxon>Viridiplantae</taxon>
        <taxon>Streptophyta</taxon>
        <taxon>Embryophyta</taxon>
        <taxon>Tracheophyta</taxon>
        <taxon>Spermatophyta</taxon>
        <taxon>Magnoliopsida</taxon>
        <taxon>eudicotyledons</taxon>
        <taxon>Gunneridae</taxon>
        <taxon>Pentapetalae</taxon>
        <taxon>rosids</taxon>
        <taxon>fabids</taxon>
        <taxon>Fabales</taxon>
        <taxon>Fabaceae</taxon>
        <taxon>Papilionoideae</taxon>
        <taxon>50 kb inversion clade</taxon>
        <taxon>NPAAA clade</taxon>
        <taxon>indigoferoid/millettioid clade</taxon>
        <taxon>Phaseoleae</taxon>
        <taxon>Canavalia</taxon>
    </lineage>
</organism>
<dbReference type="EMBL" id="JAYMYQ010000002">
    <property type="protein sequence ID" value="KAK7350980.1"/>
    <property type="molecule type" value="Genomic_DNA"/>
</dbReference>
<keyword evidence="3" id="KW-1185">Reference proteome</keyword>
<name>A0AAN9M9Z7_CANGL</name>
<evidence type="ECO:0000313" key="3">
    <source>
        <dbReference type="Proteomes" id="UP001367508"/>
    </source>
</evidence>